<evidence type="ECO:0000313" key="3">
    <source>
        <dbReference type="Proteomes" id="UP000010552"/>
    </source>
</evidence>
<feature type="region of interest" description="Disordered" evidence="1">
    <location>
        <begin position="51"/>
        <end position="70"/>
    </location>
</feature>
<accession>L5KEU8</accession>
<organism evidence="2 3">
    <name type="scientific">Pteropus alecto</name>
    <name type="common">Black flying fox</name>
    <dbReference type="NCBI Taxonomy" id="9402"/>
    <lineage>
        <taxon>Eukaryota</taxon>
        <taxon>Metazoa</taxon>
        <taxon>Chordata</taxon>
        <taxon>Craniata</taxon>
        <taxon>Vertebrata</taxon>
        <taxon>Euteleostomi</taxon>
        <taxon>Mammalia</taxon>
        <taxon>Eutheria</taxon>
        <taxon>Laurasiatheria</taxon>
        <taxon>Chiroptera</taxon>
        <taxon>Yinpterochiroptera</taxon>
        <taxon>Pteropodoidea</taxon>
        <taxon>Pteropodidae</taxon>
        <taxon>Pteropodinae</taxon>
        <taxon>Pteropus</taxon>
    </lineage>
</organism>
<feature type="compositionally biased region" description="Low complexity" evidence="1">
    <location>
        <begin position="61"/>
        <end position="70"/>
    </location>
</feature>
<protein>
    <submittedName>
        <fullName evidence="2">Uncharacterized protein</fullName>
    </submittedName>
</protein>
<gene>
    <name evidence="2" type="ORF">PAL_GLEAN10003389</name>
</gene>
<dbReference type="EMBL" id="KB030758">
    <property type="protein sequence ID" value="ELK10204.1"/>
    <property type="molecule type" value="Genomic_DNA"/>
</dbReference>
<evidence type="ECO:0000313" key="2">
    <source>
        <dbReference type="EMBL" id="ELK10204.1"/>
    </source>
</evidence>
<name>L5KEU8_PTEAL</name>
<dbReference type="Proteomes" id="UP000010552">
    <property type="component" value="Unassembled WGS sequence"/>
</dbReference>
<sequence>MTVPIEEATCVLNRGNLSLLPCLTKAGPQMGEIEPIGIGHHVVILAAGDVKGKKGPGGPTGAEAATHATP</sequence>
<dbReference type="InParanoid" id="L5KEU8"/>
<proteinExistence type="predicted"/>
<dbReference type="AlphaFoldDB" id="L5KEU8"/>
<keyword evidence="3" id="KW-1185">Reference proteome</keyword>
<reference evidence="3" key="1">
    <citation type="journal article" date="2013" name="Science">
        <title>Comparative analysis of bat genomes provides insight into the evolution of flight and immunity.</title>
        <authorList>
            <person name="Zhang G."/>
            <person name="Cowled C."/>
            <person name="Shi Z."/>
            <person name="Huang Z."/>
            <person name="Bishop-Lilly K.A."/>
            <person name="Fang X."/>
            <person name="Wynne J.W."/>
            <person name="Xiong Z."/>
            <person name="Baker M.L."/>
            <person name="Zhao W."/>
            <person name="Tachedjian M."/>
            <person name="Zhu Y."/>
            <person name="Zhou P."/>
            <person name="Jiang X."/>
            <person name="Ng J."/>
            <person name="Yang L."/>
            <person name="Wu L."/>
            <person name="Xiao J."/>
            <person name="Feng Y."/>
            <person name="Chen Y."/>
            <person name="Sun X."/>
            <person name="Zhang Y."/>
            <person name="Marsh G.A."/>
            <person name="Crameri G."/>
            <person name="Broder C.C."/>
            <person name="Frey K.G."/>
            <person name="Wang L.F."/>
            <person name="Wang J."/>
        </authorList>
    </citation>
    <scope>NUCLEOTIDE SEQUENCE [LARGE SCALE GENOMIC DNA]</scope>
</reference>
<evidence type="ECO:0000256" key="1">
    <source>
        <dbReference type="SAM" id="MobiDB-lite"/>
    </source>
</evidence>